<organism evidence="1 2">
    <name type="scientific">Penstemon smallii</name>
    <dbReference type="NCBI Taxonomy" id="265156"/>
    <lineage>
        <taxon>Eukaryota</taxon>
        <taxon>Viridiplantae</taxon>
        <taxon>Streptophyta</taxon>
        <taxon>Embryophyta</taxon>
        <taxon>Tracheophyta</taxon>
        <taxon>Spermatophyta</taxon>
        <taxon>Magnoliopsida</taxon>
        <taxon>eudicotyledons</taxon>
        <taxon>Gunneridae</taxon>
        <taxon>Pentapetalae</taxon>
        <taxon>asterids</taxon>
        <taxon>lamiids</taxon>
        <taxon>Lamiales</taxon>
        <taxon>Plantaginaceae</taxon>
        <taxon>Cheloneae</taxon>
        <taxon>Penstemon</taxon>
    </lineage>
</organism>
<gene>
    <name evidence="1" type="ORF">ACJIZ3_002627</name>
</gene>
<dbReference type="EMBL" id="JBJXBP010000002">
    <property type="protein sequence ID" value="KAL3845224.1"/>
    <property type="molecule type" value="Genomic_DNA"/>
</dbReference>
<protein>
    <submittedName>
        <fullName evidence="1">Uncharacterized protein</fullName>
    </submittedName>
</protein>
<comment type="caution">
    <text evidence="1">The sequence shown here is derived from an EMBL/GenBank/DDBJ whole genome shotgun (WGS) entry which is preliminary data.</text>
</comment>
<dbReference type="AlphaFoldDB" id="A0ABD3U6Y4"/>
<name>A0ABD3U6Y4_9LAMI</name>
<reference evidence="1 2" key="1">
    <citation type="submission" date="2024-12" db="EMBL/GenBank/DDBJ databases">
        <title>The unique morphological basis and parallel evolutionary history of personate flowers in Penstemon.</title>
        <authorList>
            <person name="Depatie T.H."/>
            <person name="Wessinger C.A."/>
        </authorList>
    </citation>
    <scope>NUCLEOTIDE SEQUENCE [LARGE SCALE GENOMIC DNA]</scope>
    <source>
        <strain evidence="1">WTNN_2</strain>
        <tissue evidence="1">Leaf</tissue>
    </source>
</reference>
<evidence type="ECO:0000313" key="2">
    <source>
        <dbReference type="Proteomes" id="UP001634393"/>
    </source>
</evidence>
<proteinExistence type="predicted"/>
<accession>A0ABD3U6Y4</accession>
<dbReference type="Proteomes" id="UP001634393">
    <property type="component" value="Unassembled WGS sequence"/>
</dbReference>
<keyword evidence="2" id="KW-1185">Reference proteome</keyword>
<evidence type="ECO:0000313" key="1">
    <source>
        <dbReference type="EMBL" id="KAL3845224.1"/>
    </source>
</evidence>
<sequence length="48" mass="5519">MIGIWESHRRDKVNLEGGGYKHFMTGSTCISNWDYLIPLTRSILMTSC</sequence>